<keyword evidence="2" id="KW-1185">Reference proteome</keyword>
<reference evidence="3" key="1">
    <citation type="submission" date="2016-11" db="UniProtKB">
        <authorList>
            <consortium name="WormBaseParasite"/>
        </authorList>
    </citation>
    <scope>IDENTIFICATION</scope>
</reference>
<dbReference type="WBParaSite" id="maker-uti_cns_0001078-snap-gene-1.14-mRNA-1">
    <property type="protein sequence ID" value="maker-uti_cns_0001078-snap-gene-1.14-mRNA-1"/>
    <property type="gene ID" value="maker-uti_cns_0001078-snap-gene-1.14"/>
</dbReference>
<sequence length="97" mass="10314">QTVISSINQNFLSASCPVDIDTGSFPLRIRVHHGGEQPGHSVHAHRRSQRAGRAGLFARTGRRAAKDVISDCLPADLPGSAGEDYEPAVDQQPGDAD</sequence>
<feature type="region of interest" description="Disordered" evidence="1">
    <location>
        <begin position="33"/>
        <end position="52"/>
    </location>
</feature>
<dbReference type="AlphaFoldDB" id="A0A1I8G8Y3"/>
<evidence type="ECO:0000313" key="2">
    <source>
        <dbReference type="Proteomes" id="UP000095280"/>
    </source>
</evidence>
<dbReference type="Proteomes" id="UP000095280">
    <property type="component" value="Unplaced"/>
</dbReference>
<protein>
    <submittedName>
        <fullName evidence="3">Clade I nitrous oxide reductase</fullName>
    </submittedName>
</protein>
<organism evidence="2 3">
    <name type="scientific">Macrostomum lignano</name>
    <dbReference type="NCBI Taxonomy" id="282301"/>
    <lineage>
        <taxon>Eukaryota</taxon>
        <taxon>Metazoa</taxon>
        <taxon>Spiralia</taxon>
        <taxon>Lophotrochozoa</taxon>
        <taxon>Platyhelminthes</taxon>
        <taxon>Rhabditophora</taxon>
        <taxon>Macrostomorpha</taxon>
        <taxon>Macrostomida</taxon>
        <taxon>Macrostomidae</taxon>
        <taxon>Macrostomum</taxon>
    </lineage>
</organism>
<name>A0A1I8G8Y3_9PLAT</name>
<proteinExistence type="predicted"/>
<accession>A0A1I8G8Y3</accession>
<feature type="region of interest" description="Disordered" evidence="1">
    <location>
        <begin position="75"/>
        <end position="97"/>
    </location>
</feature>
<evidence type="ECO:0000313" key="3">
    <source>
        <dbReference type="WBParaSite" id="maker-uti_cns_0001078-snap-gene-1.14-mRNA-1"/>
    </source>
</evidence>
<evidence type="ECO:0000256" key="1">
    <source>
        <dbReference type="SAM" id="MobiDB-lite"/>
    </source>
</evidence>